<evidence type="ECO:0008006" key="8">
    <source>
        <dbReference type="Google" id="ProtNLM"/>
    </source>
</evidence>
<evidence type="ECO:0000256" key="4">
    <source>
        <dbReference type="ARBA" id="ARBA00023136"/>
    </source>
</evidence>
<evidence type="ECO:0000313" key="6">
    <source>
        <dbReference type="EMBL" id="AOA58523.1"/>
    </source>
</evidence>
<dbReference type="STRING" id="1789224.BFG52_09295"/>
<evidence type="ECO:0000256" key="1">
    <source>
        <dbReference type="ARBA" id="ARBA00004141"/>
    </source>
</evidence>
<evidence type="ECO:0000256" key="5">
    <source>
        <dbReference type="SAM" id="Phobius"/>
    </source>
</evidence>
<evidence type="ECO:0000313" key="7">
    <source>
        <dbReference type="Proteomes" id="UP000093391"/>
    </source>
</evidence>
<accession>A0A1B2M0H2</accession>
<proteinExistence type="predicted"/>
<reference evidence="6 7" key="1">
    <citation type="submission" date="2016-08" db="EMBL/GenBank/DDBJ databases">
        <authorList>
            <person name="Seilhamer J.J."/>
        </authorList>
    </citation>
    <scope>NUCLEOTIDE SEQUENCE [LARGE SCALE GENOMIC DNA]</scope>
    <source>
        <strain evidence="6 7">BRTC-1</strain>
    </source>
</reference>
<keyword evidence="3 5" id="KW-1133">Transmembrane helix</keyword>
<dbReference type="PANTHER" id="PTHR30249:SF16">
    <property type="entry name" value="INNER MEMBRANE PROTEIN"/>
    <property type="match status" value="1"/>
</dbReference>
<organism evidence="6 7">
    <name type="scientific">Acinetobacter larvae</name>
    <dbReference type="NCBI Taxonomy" id="1789224"/>
    <lineage>
        <taxon>Bacteria</taxon>
        <taxon>Pseudomonadati</taxon>
        <taxon>Pseudomonadota</taxon>
        <taxon>Gammaproteobacteria</taxon>
        <taxon>Moraxellales</taxon>
        <taxon>Moraxellaceae</taxon>
        <taxon>Acinetobacter</taxon>
    </lineage>
</organism>
<dbReference type="Proteomes" id="UP000093391">
    <property type="component" value="Chromosome"/>
</dbReference>
<sequence length="231" mass="25434">MALISFLCVVVTVLLYLIAKKIYRKYPYLLLSPALFTPIVLIILLLITHISYDTYMYEAQWIVWMLGPATVAFAIPIYEYRQIIKQHVLAISMGIVIGMLTGMISSFYLAALFHFDQTTTYSLMARSISTPFAMELTRHIGGSVELVILFTMITGVVGILIGDSVLAAIRLKSHFALGASLGNAAHGFGTSKAYSRHREQGVIASLTMVLAGVFMVLVGPFLVHIIVKVLS</sequence>
<evidence type="ECO:0000256" key="2">
    <source>
        <dbReference type="ARBA" id="ARBA00022692"/>
    </source>
</evidence>
<feature type="transmembrane region" description="Helical" evidence="5">
    <location>
        <begin position="90"/>
        <end position="115"/>
    </location>
</feature>
<dbReference type="InterPro" id="IPR007300">
    <property type="entry name" value="CidB/LrgB"/>
</dbReference>
<keyword evidence="4 5" id="KW-0472">Membrane</keyword>
<dbReference type="OrthoDB" id="9811701at2"/>
<feature type="transmembrane region" description="Helical" evidence="5">
    <location>
        <begin position="202"/>
        <end position="227"/>
    </location>
</feature>
<dbReference type="KEGG" id="ala:BFG52_09295"/>
<feature type="transmembrane region" description="Helical" evidence="5">
    <location>
        <begin position="136"/>
        <end position="161"/>
    </location>
</feature>
<dbReference type="EMBL" id="CP016895">
    <property type="protein sequence ID" value="AOA58523.1"/>
    <property type="molecule type" value="Genomic_DNA"/>
</dbReference>
<dbReference type="PANTHER" id="PTHR30249">
    <property type="entry name" value="PUTATIVE SEROTONIN TRANSPORTER"/>
    <property type="match status" value="1"/>
</dbReference>
<dbReference type="AlphaFoldDB" id="A0A1B2M0H2"/>
<keyword evidence="7" id="KW-1185">Reference proteome</keyword>
<keyword evidence="2 5" id="KW-0812">Transmembrane</keyword>
<dbReference type="GO" id="GO:0016020">
    <property type="term" value="C:membrane"/>
    <property type="evidence" value="ECO:0007669"/>
    <property type="project" value="UniProtKB-SubCell"/>
</dbReference>
<dbReference type="RefSeq" id="WP_067555109.1">
    <property type="nucleotide sequence ID" value="NZ_CP016895.1"/>
</dbReference>
<gene>
    <name evidence="6" type="ORF">BFG52_09295</name>
</gene>
<comment type="subcellular location">
    <subcellularLocation>
        <location evidence="1">Membrane</location>
        <topology evidence="1">Multi-pass membrane protein</topology>
    </subcellularLocation>
</comment>
<dbReference type="Pfam" id="PF04172">
    <property type="entry name" value="LrgB"/>
    <property type="match status" value="1"/>
</dbReference>
<feature type="transmembrane region" description="Helical" evidence="5">
    <location>
        <begin position="29"/>
        <end position="47"/>
    </location>
</feature>
<protein>
    <recommendedName>
        <fullName evidence="8">Murein hydrolase effector protein LrgB</fullName>
    </recommendedName>
</protein>
<evidence type="ECO:0000256" key="3">
    <source>
        <dbReference type="ARBA" id="ARBA00022989"/>
    </source>
</evidence>
<feature type="transmembrane region" description="Helical" evidence="5">
    <location>
        <begin position="59"/>
        <end position="78"/>
    </location>
</feature>
<name>A0A1B2M0H2_9GAMM</name>